<dbReference type="GO" id="GO:0050906">
    <property type="term" value="P:detection of stimulus involved in sensory perception"/>
    <property type="evidence" value="ECO:0007669"/>
    <property type="project" value="UniProtKB-ARBA"/>
</dbReference>
<evidence type="ECO:0000256" key="1">
    <source>
        <dbReference type="ARBA" id="ARBA00004651"/>
    </source>
</evidence>
<keyword evidence="4 10" id="KW-0812">Transmembrane</keyword>
<feature type="domain" description="Ionotropic glutamate receptor C-terminal" evidence="11">
    <location>
        <begin position="72"/>
        <end position="353"/>
    </location>
</feature>
<feature type="transmembrane region" description="Helical" evidence="10">
    <location>
        <begin position="72"/>
        <end position="91"/>
    </location>
</feature>
<dbReference type="GO" id="GO:0015276">
    <property type="term" value="F:ligand-gated monoatomic ion channel activity"/>
    <property type="evidence" value="ECO:0007669"/>
    <property type="project" value="InterPro"/>
</dbReference>
<dbReference type="EMBL" id="KX084514">
    <property type="protein sequence ID" value="ARO76469.1"/>
    <property type="molecule type" value="mRNA"/>
</dbReference>
<evidence type="ECO:0000256" key="8">
    <source>
        <dbReference type="ARBA" id="ARBA00023180"/>
    </source>
</evidence>
<feature type="transmembrane region" description="Helical" evidence="10">
    <location>
        <begin position="345"/>
        <end position="366"/>
    </location>
</feature>
<dbReference type="InterPro" id="IPR052192">
    <property type="entry name" value="Insect_Ionotropic_Sensory_Rcpt"/>
</dbReference>
<feature type="transmembrane region" description="Helical" evidence="10">
    <location>
        <begin position="142"/>
        <end position="169"/>
    </location>
</feature>
<dbReference type="GO" id="GO:0005886">
    <property type="term" value="C:plasma membrane"/>
    <property type="evidence" value="ECO:0007669"/>
    <property type="project" value="UniProtKB-SubCell"/>
</dbReference>
<name>A0A1X9PB64_CONPF</name>
<evidence type="ECO:0000256" key="7">
    <source>
        <dbReference type="ARBA" id="ARBA00023170"/>
    </source>
</evidence>
<dbReference type="SUPFAM" id="SSF53850">
    <property type="entry name" value="Periplasmic binding protein-like II"/>
    <property type="match status" value="1"/>
</dbReference>
<dbReference type="PANTHER" id="PTHR42643:SF24">
    <property type="entry name" value="IONOTROPIC RECEPTOR 60A"/>
    <property type="match status" value="1"/>
</dbReference>
<evidence type="ECO:0000256" key="3">
    <source>
        <dbReference type="ARBA" id="ARBA00022475"/>
    </source>
</evidence>
<evidence type="ECO:0000256" key="6">
    <source>
        <dbReference type="ARBA" id="ARBA00023136"/>
    </source>
</evidence>
<evidence type="ECO:0000256" key="4">
    <source>
        <dbReference type="ARBA" id="ARBA00022692"/>
    </source>
</evidence>
<keyword evidence="6 10" id="KW-0472">Membrane</keyword>
<keyword evidence="3" id="KW-1003">Cell membrane</keyword>
<evidence type="ECO:0000313" key="12">
    <source>
        <dbReference type="EMBL" id="ARO76469.1"/>
    </source>
</evidence>
<evidence type="ECO:0000256" key="5">
    <source>
        <dbReference type="ARBA" id="ARBA00022989"/>
    </source>
</evidence>
<sequence length="499" mass="56004">MFLRYSYSPGDAVSKEVAMGRADIGVAGMYFTSERTYGLDMSFSHSQDCAVFITLMSTALPRYRAILGPFHWHVWVALTFTYLIGILPLAFSDKHTLRHLLHNSGEIENMFWYVFGTFTNCFTFLGKNSWSKTTKITTRLLIGWYWIFTIIITSCYTGSIIAFVTLPVFPETVDTIQQLLAGFYRVGTLDRGGWERWFFNSSDPNTNKLFKKLELVPNVEAGIRNTTKAFFWPYAFLGSQAELEYIVQANFSMAKSKRAMLHISDECFVPFGVSMAFPSNSLYSSKLSGDLRRMFQSGLIYKIVDEVRWEMQRSSSGKLLSAGAGSLKIVSAEEKGLTLEDTQGMFLLLAAGFLLAASALISEWMGGIGRRCRQLRNKLPSSANSKEQLVISSPDLESEVNDGTESRLQFGTRSTSAGSRDTLDGQVINVTEENIIVHELMVKGLDSRRSSSVDLDREVQEIFERDLRRRKIVTGDSIEVSEEKREPTASNGAFGDPLS</sequence>
<keyword evidence="7 12" id="KW-0675">Receptor</keyword>
<organism evidence="12">
    <name type="scientific">Conogethes punctiferalis</name>
    <name type="common">Durian fruit borer</name>
    <name type="synonym">Astura punctiferalis</name>
    <dbReference type="NCBI Taxonomy" id="1133088"/>
    <lineage>
        <taxon>Eukaryota</taxon>
        <taxon>Metazoa</taxon>
        <taxon>Ecdysozoa</taxon>
        <taxon>Arthropoda</taxon>
        <taxon>Hexapoda</taxon>
        <taxon>Insecta</taxon>
        <taxon>Pterygota</taxon>
        <taxon>Neoptera</taxon>
        <taxon>Endopterygota</taxon>
        <taxon>Lepidoptera</taxon>
        <taxon>Glossata</taxon>
        <taxon>Ditrysia</taxon>
        <taxon>Pyraloidea</taxon>
        <taxon>Crambidae</taxon>
        <taxon>Spilomelinae</taxon>
        <taxon>Conogethes</taxon>
    </lineage>
</organism>
<dbReference type="Gene3D" id="1.10.287.70">
    <property type="match status" value="1"/>
</dbReference>
<evidence type="ECO:0000259" key="11">
    <source>
        <dbReference type="Pfam" id="PF00060"/>
    </source>
</evidence>
<protein>
    <submittedName>
        <fullName evidence="12">Ionotropic receptor 6</fullName>
    </submittedName>
</protein>
<dbReference type="PANTHER" id="PTHR42643">
    <property type="entry name" value="IONOTROPIC RECEPTOR 20A-RELATED"/>
    <property type="match status" value="1"/>
</dbReference>
<feature type="compositionally biased region" description="Polar residues" evidence="9">
    <location>
        <begin position="403"/>
        <end position="419"/>
    </location>
</feature>
<feature type="region of interest" description="Disordered" evidence="9">
    <location>
        <begin position="474"/>
        <end position="499"/>
    </location>
</feature>
<dbReference type="InterPro" id="IPR001320">
    <property type="entry name" value="Iontro_rcpt_C"/>
</dbReference>
<evidence type="ECO:0000256" key="9">
    <source>
        <dbReference type="SAM" id="MobiDB-lite"/>
    </source>
</evidence>
<keyword evidence="8" id="KW-0325">Glycoprotein</keyword>
<feature type="transmembrane region" description="Helical" evidence="10">
    <location>
        <begin position="111"/>
        <end position="130"/>
    </location>
</feature>
<accession>A0A1X9PB64</accession>
<dbReference type="AlphaFoldDB" id="A0A1X9PB64"/>
<feature type="region of interest" description="Disordered" evidence="9">
    <location>
        <begin position="384"/>
        <end position="421"/>
    </location>
</feature>
<reference evidence="12" key="1">
    <citation type="submission" date="2016-04" db="EMBL/GenBank/DDBJ databases">
        <title>Deep sequencing-based transcriptome analysis of the yellow peach moth Conogethes punctiferalis (Guenee) antennae.</title>
        <authorList>
            <person name="Ge X."/>
            <person name="Zhang T."/>
            <person name="Wang Z."/>
            <person name="He K."/>
            <person name="Bai S."/>
        </authorList>
    </citation>
    <scope>NUCLEOTIDE SEQUENCE</scope>
</reference>
<comment type="similarity">
    <text evidence="2">Belongs to the glutamate-gated ion channel (TC 1.A.10.1) family.</text>
</comment>
<evidence type="ECO:0000256" key="2">
    <source>
        <dbReference type="ARBA" id="ARBA00008685"/>
    </source>
</evidence>
<evidence type="ECO:0000256" key="10">
    <source>
        <dbReference type="SAM" id="Phobius"/>
    </source>
</evidence>
<keyword evidence="5 10" id="KW-1133">Transmembrane helix</keyword>
<proteinExistence type="evidence at transcript level"/>
<comment type="subcellular location">
    <subcellularLocation>
        <location evidence="1">Cell membrane</location>
        <topology evidence="1">Multi-pass membrane protein</topology>
    </subcellularLocation>
</comment>
<gene>
    <name evidence="12" type="primary">IR6</name>
</gene>
<dbReference type="Pfam" id="PF00060">
    <property type="entry name" value="Lig_chan"/>
    <property type="match status" value="1"/>
</dbReference>